<dbReference type="Gene3D" id="2.130.10.130">
    <property type="entry name" value="Integrin alpha, N-terminal"/>
    <property type="match status" value="2"/>
</dbReference>
<dbReference type="PANTHER" id="PTHR44103:SF1">
    <property type="entry name" value="PROPROTEIN CONVERTASE P"/>
    <property type="match status" value="1"/>
</dbReference>
<dbReference type="RefSeq" id="WP_211634216.1">
    <property type="nucleotide sequence ID" value="NZ_CP073100.1"/>
</dbReference>
<dbReference type="InterPro" id="IPR013517">
    <property type="entry name" value="FG-GAP"/>
</dbReference>
<evidence type="ECO:0000313" key="3">
    <source>
        <dbReference type="EMBL" id="QUE52872.1"/>
    </source>
</evidence>
<evidence type="ECO:0000256" key="2">
    <source>
        <dbReference type="SAM" id="SignalP"/>
    </source>
</evidence>
<proteinExistence type="predicted"/>
<protein>
    <submittedName>
        <fullName evidence="3">VCBS repeat-containing protein</fullName>
    </submittedName>
</protein>
<keyword evidence="1 2" id="KW-0732">Signal</keyword>
<name>A0A975PH17_9BACT</name>
<accession>A0A975PH17</accession>
<reference evidence="3" key="1">
    <citation type="submission" date="2021-04" db="EMBL/GenBank/DDBJ databases">
        <title>Luteolibacter sp. 32A isolated from the skin of an Anderson's salamander (Ambystoma andersonii).</title>
        <authorList>
            <person name="Spergser J."/>
            <person name="Busse H.-J."/>
        </authorList>
    </citation>
    <scope>NUCLEOTIDE SEQUENCE</scope>
    <source>
        <strain evidence="3">32A</strain>
    </source>
</reference>
<dbReference type="PANTHER" id="PTHR44103">
    <property type="entry name" value="PROPROTEIN CONVERTASE P"/>
    <property type="match status" value="1"/>
</dbReference>
<evidence type="ECO:0000313" key="4">
    <source>
        <dbReference type="Proteomes" id="UP000676169"/>
    </source>
</evidence>
<dbReference type="Proteomes" id="UP000676169">
    <property type="component" value="Chromosome"/>
</dbReference>
<feature type="signal peptide" evidence="2">
    <location>
        <begin position="1"/>
        <end position="21"/>
    </location>
</feature>
<sequence>MFRLSSLILAVALFTSRTARAEFNPSPYTGPNPVTYPIATTIYGAQFQTADLDRDGRQDLLVYYKDFGLFLHRTLGATSLQQYPLASPQVLSTLQLDFLRIADLDQDGYPDIVACRPNYPSNNQIFWLRNLYGDTGSVSFETTPRVISAFSNDVRALFVADLDADGDPDVISCTNYSSEKFYLHTNRLKEATADIAAPVLLPGQGRYNDGSCTTFSDLDGDGDLDIATRLVLNGYVTTILWMENKTIDTSGYTLYLIPSLASSSALPATSTVPTVVVAKIQGELWFRFIKTGQPPATYREADFPTQSAALAQLRTTFNTYVTTAPSAFASQQYMRKITSVCRYRVGNGTQFTNHSLYSAFVPGTSQYYSPNQILCGDLDGDGDDDIFTGFCEAYEAYNGWFENRLNEEGHADFSVFHKLNLEGYQGAAKLADVDGNGRPDLTYLSTTLNTGIRVWYDCHDLRGTGMPWTEVVRKAAAGSYSTAGIGNFALLDLDGDGDLDIASDVISVPDCYLLLSENLTGETPSPFLRQETELISGLRSSDTFPSILAQDRDGDGDPDISLGRTGYSYRNNWSTAPTFGYTVDNTLGTFSAAPAPNAAVNANFNTWLAAQPWQKAGTIFTRLTADIDGDGDLDVVVLHGVSDSYNAISWFENRSSATPDFNGPFGITGNVNYQSKLACADYDSDGDVDVLALCSIVKNGTLTQRLAAFENTSSPSDFTRQVVDDPQGFLRNSIASPTFTAKLQSSADLNWATGETVAVTAKQLRNPHAMKDLMRWRDPARPKRFYRLIYSLDAP</sequence>
<dbReference type="SUPFAM" id="SSF69318">
    <property type="entry name" value="Integrin alpha N-terminal domain"/>
    <property type="match status" value="3"/>
</dbReference>
<organism evidence="3 4">
    <name type="scientific">Luteolibacter ambystomatis</name>
    <dbReference type="NCBI Taxonomy" id="2824561"/>
    <lineage>
        <taxon>Bacteria</taxon>
        <taxon>Pseudomonadati</taxon>
        <taxon>Verrucomicrobiota</taxon>
        <taxon>Verrucomicrobiia</taxon>
        <taxon>Verrucomicrobiales</taxon>
        <taxon>Verrucomicrobiaceae</taxon>
        <taxon>Luteolibacter</taxon>
    </lineage>
</organism>
<gene>
    <name evidence="3" type="ORF">KBB96_08255</name>
</gene>
<dbReference type="InterPro" id="IPR028994">
    <property type="entry name" value="Integrin_alpha_N"/>
</dbReference>
<dbReference type="EMBL" id="CP073100">
    <property type="protein sequence ID" value="QUE52872.1"/>
    <property type="molecule type" value="Genomic_DNA"/>
</dbReference>
<keyword evidence="4" id="KW-1185">Reference proteome</keyword>
<evidence type="ECO:0000256" key="1">
    <source>
        <dbReference type="ARBA" id="ARBA00022729"/>
    </source>
</evidence>
<dbReference type="AlphaFoldDB" id="A0A975PH17"/>
<dbReference type="KEGG" id="lamb:KBB96_08255"/>
<feature type="chain" id="PRO_5037892144" evidence="2">
    <location>
        <begin position="22"/>
        <end position="795"/>
    </location>
</feature>
<dbReference type="Pfam" id="PF13517">
    <property type="entry name" value="FG-GAP_3"/>
    <property type="match status" value="2"/>
</dbReference>